<sequence>MENKEMLITLPVLKPIKLKNDFINKIKGGSLKSDVIVLVAEDGEYVYFIECVKELNDGYNNKDILPFNPDEGVLKSGKFEKINLAKGIKLSKIFKIKYDEIISKLDEVDKIDSLPFIGINDQIKLVDKLTAKLQDTLDLPKLIVIQKSQKAQNNCAQAA</sequence>
<gene>
    <name evidence="1" type="ORF">MBVG_2080</name>
</gene>
<proteinExistence type="predicted"/>
<comment type="caution">
    <text evidence="1">The sequence shown here is derived from an EMBL/GenBank/DDBJ whole genome shotgun (WGS) entry which is preliminary data.</text>
</comment>
<reference evidence="1 2" key="1">
    <citation type="journal article" date="2013" name="Genome Announc.">
        <title>Draft Genome Sequences of Mycoplasma alkalescens, Mycoplasma arginini, and Mycoplasma bovigenitalium, Three Species with Equivocal Pathogenic Status for Cattle.</title>
        <authorList>
            <person name="Manso-Silvan L."/>
            <person name="Tardy F."/>
            <person name="Baranowski E."/>
            <person name="Barre A."/>
            <person name="Blanchard A."/>
            <person name="Breton M."/>
            <person name="Couture C."/>
            <person name="Citti C."/>
            <person name="Dordet-Frisoni E."/>
            <person name="Dupuy V."/>
            <person name="Gaurivaud P."/>
            <person name="Jacob D."/>
            <person name="Lemaitre C."/>
            <person name="Nikolski M."/>
            <person name="Nouvel L.X."/>
            <person name="Poumarat F."/>
            <person name="Thebault P."/>
            <person name="Theil S."/>
            <person name="Thiaucourt F."/>
            <person name="Sirand-Pugnet P."/>
        </authorList>
    </citation>
    <scope>NUCLEOTIDE SEQUENCE [LARGE SCALE GENOMIC DNA]</scope>
    <source>
        <strain evidence="1 2">51080</strain>
    </source>
</reference>
<evidence type="ECO:0000313" key="2">
    <source>
        <dbReference type="Proteomes" id="UP000013220"/>
    </source>
</evidence>
<dbReference type="PATRIC" id="fig|1188235.3.peg.222"/>
<accession>N9TVB2</accession>
<keyword evidence="2" id="KW-1185">Reference proteome</keyword>
<dbReference type="STRING" id="1188235.MBVG_2080"/>
<evidence type="ECO:0000313" key="1">
    <source>
        <dbReference type="EMBL" id="ENY70015.1"/>
    </source>
</evidence>
<dbReference type="Proteomes" id="UP000013220">
    <property type="component" value="Unassembled WGS sequence"/>
</dbReference>
<dbReference type="EMBL" id="AORH01000014">
    <property type="protein sequence ID" value="ENY70015.1"/>
    <property type="molecule type" value="Genomic_DNA"/>
</dbReference>
<dbReference type="eggNOG" id="ENOG5030N0Q">
    <property type="taxonomic scope" value="Bacteria"/>
</dbReference>
<dbReference type="OrthoDB" id="399186at2"/>
<dbReference type="RefSeq" id="WP_004419524.1">
    <property type="nucleotide sequence ID" value="NZ_AORH01000014.1"/>
</dbReference>
<dbReference type="AlphaFoldDB" id="N9TVB2"/>
<organism evidence="1 2">
    <name type="scientific">Mycoplasmopsis bovigenitalium 51080</name>
    <dbReference type="NCBI Taxonomy" id="1188235"/>
    <lineage>
        <taxon>Bacteria</taxon>
        <taxon>Bacillati</taxon>
        <taxon>Mycoplasmatota</taxon>
        <taxon>Mycoplasmoidales</taxon>
        <taxon>Metamycoplasmataceae</taxon>
        <taxon>Mycoplasmopsis</taxon>
    </lineage>
</organism>
<name>N9TVB2_9BACT</name>
<protein>
    <submittedName>
        <fullName evidence="1">Uncharacterized protein</fullName>
    </submittedName>
</protein>